<proteinExistence type="predicted"/>
<name>A0A7G2CJQ5_9TRYP</name>
<evidence type="ECO:0000256" key="1">
    <source>
        <dbReference type="SAM" id="MobiDB-lite"/>
    </source>
</evidence>
<dbReference type="Proteomes" id="UP000515908">
    <property type="component" value="Chromosome 16"/>
</dbReference>
<accession>A0A7G2CJQ5</accession>
<organism evidence="2 3">
    <name type="scientific">Angomonas deanei</name>
    <dbReference type="NCBI Taxonomy" id="59799"/>
    <lineage>
        <taxon>Eukaryota</taxon>
        <taxon>Discoba</taxon>
        <taxon>Euglenozoa</taxon>
        <taxon>Kinetoplastea</taxon>
        <taxon>Metakinetoplastina</taxon>
        <taxon>Trypanosomatida</taxon>
        <taxon>Trypanosomatidae</taxon>
        <taxon>Strigomonadinae</taxon>
        <taxon>Angomonas</taxon>
    </lineage>
</organism>
<dbReference type="EMBL" id="LR877160">
    <property type="protein sequence ID" value="CAD2220026.1"/>
    <property type="molecule type" value="Genomic_DNA"/>
</dbReference>
<evidence type="ECO:0000313" key="2">
    <source>
        <dbReference type="EMBL" id="CAD2220026.1"/>
    </source>
</evidence>
<evidence type="ECO:0000313" key="3">
    <source>
        <dbReference type="Proteomes" id="UP000515908"/>
    </source>
</evidence>
<dbReference type="AlphaFoldDB" id="A0A7G2CJQ5"/>
<reference evidence="2 3" key="1">
    <citation type="submission" date="2020-08" db="EMBL/GenBank/DDBJ databases">
        <authorList>
            <person name="Newling K."/>
            <person name="Davey J."/>
            <person name="Forrester S."/>
        </authorList>
    </citation>
    <scope>NUCLEOTIDE SEQUENCE [LARGE SCALE GENOMIC DNA]</scope>
    <source>
        <strain evidence="3">Crithidia deanei Carvalho (ATCC PRA-265)</strain>
    </source>
</reference>
<protein>
    <submittedName>
        <fullName evidence="2">Uncharacterized protein</fullName>
    </submittedName>
</protein>
<sequence length="373" mass="40985">MLSIDLGAIFLSFSLKDVLAPLSADDHPDRLFLQENAVHINVHWLATRLWNADITGVPNSRQCVLRPPPMQIEGYECNGVVITVVNTGVVNVIGNRTLSGLLHVSRWAKELLVQTINTTSPPESSTVEAYNGLLSRVHGEGGLMERNGRGIAMNPMDVADATIASLHSNLSLDETQFFALRETVLGEGMSSRSRKDPYLPVTGEGIFQWAQNYLAECTGTIKETEVAGDTRKQFLLHCKRSAQLYLSSFSVRRLPRRDGLQLKLKWKCYGEEPNGNGAWLHTPSVIQFPSALPTNFVMPSADAFFAQSELPPSKTTGSASGSRKRERTNYTEEDVSVILYPSCKSQVVSKSVSSVEQIADCILVPLIILNALV</sequence>
<dbReference type="VEuPathDB" id="TriTrypDB:ADEAN_000754000"/>
<feature type="region of interest" description="Disordered" evidence="1">
    <location>
        <begin position="308"/>
        <end position="328"/>
    </location>
</feature>
<keyword evidence="3" id="KW-1185">Reference proteome</keyword>
<gene>
    <name evidence="2" type="ORF">ADEAN_000754000</name>
</gene>